<name>A0A2J6S3I7_HYAVF</name>
<dbReference type="EMBL" id="KZ613940">
    <property type="protein sequence ID" value="PMD45307.1"/>
    <property type="molecule type" value="Genomic_DNA"/>
</dbReference>
<gene>
    <name evidence="2" type="ORF">L207DRAFT_629796</name>
</gene>
<keyword evidence="1" id="KW-0732">Signal</keyword>
<evidence type="ECO:0000256" key="1">
    <source>
        <dbReference type="SAM" id="SignalP"/>
    </source>
</evidence>
<accession>A0A2J6S3I7</accession>
<feature type="signal peptide" evidence="1">
    <location>
        <begin position="1"/>
        <end position="18"/>
    </location>
</feature>
<feature type="chain" id="PRO_5014430743" evidence="1">
    <location>
        <begin position="19"/>
        <end position="293"/>
    </location>
</feature>
<protein>
    <submittedName>
        <fullName evidence="2">Uncharacterized protein</fullName>
    </submittedName>
</protein>
<dbReference type="OrthoDB" id="3564076at2759"/>
<evidence type="ECO:0000313" key="2">
    <source>
        <dbReference type="EMBL" id="PMD45307.1"/>
    </source>
</evidence>
<organism evidence="2 3">
    <name type="scientific">Hyaloscypha variabilis (strain UAMH 11265 / GT02V1 / F)</name>
    <name type="common">Meliniomyces variabilis</name>
    <dbReference type="NCBI Taxonomy" id="1149755"/>
    <lineage>
        <taxon>Eukaryota</taxon>
        <taxon>Fungi</taxon>
        <taxon>Dikarya</taxon>
        <taxon>Ascomycota</taxon>
        <taxon>Pezizomycotina</taxon>
        <taxon>Leotiomycetes</taxon>
        <taxon>Helotiales</taxon>
        <taxon>Hyaloscyphaceae</taxon>
        <taxon>Hyaloscypha</taxon>
        <taxon>Hyaloscypha variabilis</taxon>
    </lineage>
</organism>
<dbReference type="Proteomes" id="UP000235786">
    <property type="component" value="Unassembled WGS sequence"/>
</dbReference>
<proteinExistence type="predicted"/>
<reference evidence="2 3" key="1">
    <citation type="submission" date="2016-04" db="EMBL/GenBank/DDBJ databases">
        <title>A degradative enzymes factory behind the ericoid mycorrhizal symbiosis.</title>
        <authorList>
            <consortium name="DOE Joint Genome Institute"/>
            <person name="Martino E."/>
            <person name="Morin E."/>
            <person name="Grelet G."/>
            <person name="Kuo A."/>
            <person name="Kohler A."/>
            <person name="Daghino S."/>
            <person name="Barry K."/>
            <person name="Choi C."/>
            <person name="Cichocki N."/>
            <person name="Clum A."/>
            <person name="Copeland A."/>
            <person name="Hainaut M."/>
            <person name="Haridas S."/>
            <person name="Labutti K."/>
            <person name="Lindquist E."/>
            <person name="Lipzen A."/>
            <person name="Khouja H.-R."/>
            <person name="Murat C."/>
            <person name="Ohm R."/>
            <person name="Olson A."/>
            <person name="Spatafora J."/>
            <person name="Veneault-Fourrey C."/>
            <person name="Henrissat B."/>
            <person name="Grigoriev I."/>
            <person name="Martin F."/>
            <person name="Perotto S."/>
        </authorList>
    </citation>
    <scope>NUCLEOTIDE SEQUENCE [LARGE SCALE GENOMIC DNA]</scope>
    <source>
        <strain evidence="2 3">F</strain>
    </source>
</reference>
<keyword evidence="3" id="KW-1185">Reference proteome</keyword>
<dbReference type="AlphaFoldDB" id="A0A2J6S3I7"/>
<sequence length="293" mass="30317">MIAILKVCILLFAFEVAAKPHPAQHDGPSTTVLTETTTLYATLIPPVLPAVTVSANRTQSIFTSTTTFVVNLNCTATAYSAIVAPPAVASAPAIVPSIAASIPGATPAPAPSSKVARQVSTALTPSSTLVVATTAASSADVVTAIFGTTITATTTLAQRPVVTRTIYSVILATQATPFTRTVQQCSATQEVMYTIETATVTTTFARTVWPSTTTVVTFVECTPRPAFSRVPPMGPSMAFSTGAVQSKRQVAVVSTTIHQTRLVYAATTVVMTQPYTRVVTSCSVSTPASTTAA</sequence>
<evidence type="ECO:0000313" key="3">
    <source>
        <dbReference type="Proteomes" id="UP000235786"/>
    </source>
</evidence>